<evidence type="ECO:0000256" key="1">
    <source>
        <dbReference type="ARBA" id="ARBA00000077"/>
    </source>
</evidence>
<evidence type="ECO:0000313" key="14">
    <source>
        <dbReference type="Proteomes" id="UP000034875"/>
    </source>
</evidence>
<keyword evidence="6 10" id="KW-0540">Nuclease</keyword>
<dbReference type="PANTHER" id="PTHR10954">
    <property type="entry name" value="RIBONUCLEASE H2 SUBUNIT A"/>
    <property type="match status" value="1"/>
</dbReference>
<protein>
    <recommendedName>
        <fullName evidence="11">Ribonuclease</fullName>
        <ecNumber evidence="11">3.1.26.4</ecNumber>
    </recommendedName>
</protein>
<evidence type="ECO:0000256" key="2">
    <source>
        <dbReference type="ARBA" id="ARBA00001946"/>
    </source>
</evidence>
<dbReference type="InterPro" id="IPR024567">
    <property type="entry name" value="RNase_HII/HIII_dom"/>
</dbReference>
<dbReference type="GO" id="GO:0046872">
    <property type="term" value="F:metal ion binding"/>
    <property type="evidence" value="ECO:0007669"/>
    <property type="project" value="UniProtKB-KW"/>
</dbReference>
<evidence type="ECO:0000256" key="8">
    <source>
        <dbReference type="ARBA" id="ARBA00022759"/>
    </source>
</evidence>
<dbReference type="InterPro" id="IPR001352">
    <property type="entry name" value="RNase_HII/HIII"/>
</dbReference>
<gene>
    <name evidence="13" type="ORF">UV05_C0051G0001</name>
</gene>
<dbReference type="AlphaFoldDB" id="A0A0G0YZ70"/>
<dbReference type="GO" id="GO:0003723">
    <property type="term" value="F:RNA binding"/>
    <property type="evidence" value="ECO:0007669"/>
    <property type="project" value="UniProtKB-UniRule"/>
</dbReference>
<evidence type="ECO:0000256" key="9">
    <source>
        <dbReference type="ARBA" id="ARBA00022801"/>
    </source>
</evidence>
<sequence>MHKTAIKPDFSEENSLWDKGYSNVCGIDEVGRGCWAGPLVAGAVIFDVKTVVRIKELEQINDSKKIAYRIRERLAEFIVHSAKHWGIGYVDSKELDKIGLSRSNTLAMERAVYNLGNKPDFSLIDGNIMKDRPN</sequence>
<comment type="catalytic activity">
    <reaction evidence="1 10 11">
        <text>Endonucleolytic cleavage to 5'-phosphomonoester.</text>
        <dbReference type="EC" id="3.1.26.4"/>
    </reaction>
</comment>
<dbReference type="GO" id="GO:0006298">
    <property type="term" value="P:mismatch repair"/>
    <property type="evidence" value="ECO:0007669"/>
    <property type="project" value="TreeGrafter"/>
</dbReference>
<evidence type="ECO:0000256" key="5">
    <source>
        <dbReference type="ARBA" id="ARBA00022490"/>
    </source>
</evidence>
<dbReference type="GO" id="GO:0032299">
    <property type="term" value="C:ribonuclease H2 complex"/>
    <property type="evidence" value="ECO:0007669"/>
    <property type="project" value="TreeGrafter"/>
</dbReference>
<dbReference type="PANTHER" id="PTHR10954:SF18">
    <property type="entry name" value="RIBONUCLEASE HII"/>
    <property type="match status" value="1"/>
</dbReference>
<keyword evidence="5" id="KW-0963">Cytoplasm</keyword>
<dbReference type="GO" id="GO:0005737">
    <property type="term" value="C:cytoplasm"/>
    <property type="evidence" value="ECO:0007669"/>
    <property type="project" value="UniProtKB-SubCell"/>
</dbReference>
<dbReference type="Pfam" id="PF01351">
    <property type="entry name" value="RNase_HII"/>
    <property type="match status" value="1"/>
</dbReference>
<dbReference type="PATRIC" id="fig|1618341.3.peg.675"/>
<comment type="caution">
    <text evidence="13">The sequence shown here is derived from an EMBL/GenBank/DDBJ whole genome shotgun (WGS) entry which is preliminary data.</text>
</comment>
<dbReference type="InterPro" id="IPR012337">
    <property type="entry name" value="RNaseH-like_sf"/>
</dbReference>
<evidence type="ECO:0000256" key="7">
    <source>
        <dbReference type="ARBA" id="ARBA00022723"/>
    </source>
</evidence>
<dbReference type="EC" id="3.1.26.4" evidence="11"/>
<comment type="cofactor">
    <cofactor evidence="10">
        <name>Mn(2+)</name>
        <dbReference type="ChEBI" id="CHEBI:29035"/>
    </cofactor>
    <cofactor evidence="10">
        <name>Mg(2+)</name>
        <dbReference type="ChEBI" id="CHEBI:18420"/>
    </cofactor>
    <text evidence="10">Manganese or magnesium. Binds 1 divalent metal ion per monomer in the absence of substrate. May bind a second metal ion after substrate binding.</text>
</comment>
<name>A0A0G0YZ70_9BACT</name>
<dbReference type="PROSITE" id="PS51975">
    <property type="entry name" value="RNASE_H_2"/>
    <property type="match status" value="1"/>
</dbReference>
<comment type="subcellular location">
    <subcellularLocation>
        <location evidence="4">Cytoplasm</location>
    </subcellularLocation>
</comment>
<dbReference type="SUPFAM" id="SSF53098">
    <property type="entry name" value="Ribonuclease H-like"/>
    <property type="match status" value="1"/>
</dbReference>
<dbReference type="EMBL" id="LCCZ01000051">
    <property type="protein sequence ID" value="KKS41824.1"/>
    <property type="molecule type" value="Genomic_DNA"/>
</dbReference>
<comment type="cofactor">
    <cofactor evidence="2">
        <name>Mg(2+)</name>
        <dbReference type="ChEBI" id="CHEBI:18420"/>
    </cofactor>
</comment>
<comment type="similarity">
    <text evidence="11">Belongs to the RNase HII family.</text>
</comment>
<dbReference type="GO" id="GO:0004523">
    <property type="term" value="F:RNA-DNA hybrid ribonuclease activity"/>
    <property type="evidence" value="ECO:0007669"/>
    <property type="project" value="UniProtKB-UniRule"/>
</dbReference>
<dbReference type="Gene3D" id="3.30.420.10">
    <property type="entry name" value="Ribonuclease H-like superfamily/Ribonuclease H"/>
    <property type="match status" value="1"/>
</dbReference>
<keyword evidence="8 10" id="KW-0255">Endonuclease</keyword>
<feature type="binding site" evidence="10">
    <location>
        <position position="28"/>
    </location>
    <ligand>
        <name>a divalent metal cation</name>
        <dbReference type="ChEBI" id="CHEBI:60240"/>
    </ligand>
</feature>
<evidence type="ECO:0000256" key="4">
    <source>
        <dbReference type="ARBA" id="ARBA00004496"/>
    </source>
</evidence>
<evidence type="ECO:0000256" key="10">
    <source>
        <dbReference type="PROSITE-ProRule" id="PRU01319"/>
    </source>
</evidence>
<keyword evidence="7 10" id="KW-0479">Metal-binding</keyword>
<feature type="non-terminal residue" evidence="13">
    <location>
        <position position="134"/>
    </location>
</feature>
<keyword evidence="9 10" id="KW-0378">Hydrolase</keyword>
<feature type="domain" description="RNase H type-2" evidence="12">
    <location>
        <begin position="22"/>
        <end position="134"/>
    </location>
</feature>
<reference evidence="13 14" key="1">
    <citation type="journal article" date="2015" name="Nature">
        <title>rRNA introns, odd ribosomes, and small enigmatic genomes across a large radiation of phyla.</title>
        <authorList>
            <person name="Brown C.T."/>
            <person name="Hug L.A."/>
            <person name="Thomas B.C."/>
            <person name="Sharon I."/>
            <person name="Castelle C.J."/>
            <person name="Singh A."/>
            <person name="Wilkins M.J."/>
            <person name="Williams K.H."/>
            <person name="Banfield J.F."/>
        </authorList>
    </citation>
    <scope>NUCLEOTIDE SEQUENCE [LARGE SCALE GENOMIC DNA]</scope>
</reference>
<dbReference type="GO" id="GO:0043137">
    <property type="term" value="P:DNA replication, removal of RNA primer"/>
    <property type="evidence" value="ECO:0007669"/>
    <property type="project" value="TreeGrafter"/>
</dbReference>
<organism evidence="13 14">
    <name type="scientific">candidate division CPR1 bacterium GW2011_GWA2_42_17</name>
    <dbReference type="NCBI Taxonomy" id="1618341"/>
    <lineage>
        <taxon>Bacteria</taxon>
        <taxon>candidate division CPR1</taxon>
    </lineage>
</organism>
<evidence type="ECO:0000259" key="12">
    <source>
        <dbReference type="PROSITE" id="PS51975"/>
    </source>
</evidence>
<dbReference type="InterPro" id="IPR036397">
    <property type="entry name" value="RNaseH_sf"/>
</dbReference>
<feature type="binding site" evidence="10">
    <location>
        <position position="125"/>
    </location>
    <ligand>
        <name>a divalent metal cation</name>
        <dbReference type="ChEBI" id="CHEBI:60240"/>
    </ligand>
</feature>
<evidence type="ECO:0000256" key="3">
    <source>
        <dbReference type="ARBA" id="ARBA00004065"/>
    </source>
</evidence>
<dbReference type="Proteomes" id="UP000034875">
    <property type="component" value="Unassembled WGS sequence"/>
</dbReference>
<proteinExistence type="inferred from homology"/>
<feature type="binding site" evidence="10">
    <location>
        <position position="29"/>
    </location>
    <ligand>
        <name>a divalent metal cation</name>
        <dbReference type="ChEBI" id="CHEBI:60240"/>
    </ligand>
</feature>
<evidence type="ECO:0000313" key="13">
    <source>
        <dbReference type="EMBL" id="KKS41824.1"/>
    </source>
</evidence>
<comment type="function">
    <text evidence="3 11">Endonuclease that specifically degrades the RNA of RNA-DNA hybrids.</text>
</comment>
<accession>A0A0G0YZ70</accession>
<evidence type="ECO:0000256" key="6">
    <source>
        <dbReference type="ARBA" id="ARBA00022722"/>
    </source>
</evidence>
<evidence type="ECO:0000256" key="11">
    <source>
        <dbReference type="RuleBase" id="RU003515"/>
    </source>
</evidence>